<evidence type="ECO:0000256" key="12">
    <source>
        <dbReference type="ARBA" id="ARBA00032513"/>
    </source>
</evidence>
<protein>
    <recommendedName>
        <fullName evidence="4">NADH dehydrogenase [ubiquinone] 1 alpha subcomplex subunit 2</fullName>
    </recommendedName>
    <alternativeName>
        <fullName evidence="11">Complex I-B8</fullName>
    </alternativeName>
    <alternativeName>
        <fullName evidence="12">NADH-ubiquinone oxidoreductase B8 subunit</fullName>
    </alternativeName>
</protein>
<reference evidence="16" key="1">
    <citation type="submission" date="2025-08" db="UniProtKB">
        <authorList>
            <consortium name="RefSeq"/>
        </authorList>
    </citation>
    <scope>IDENTIFICATION</scope>
</reference>
<keyword evidence="15" id="KW-1185">Reference proteome</keyword>
<evidence type="ECO:0000256" key="2">
    <source>
        <dbReference type="ARBA" id="ARBA00004443"/>
    </source>
</evidence>
<evidence type="ECO:0000256" key="13">
    <source>
        <dbReference type="PIRSR" id="PIRSR005822-1"/>
    </source>
</evidence>
<feature type="domain" description="Ribosomal protein/NADH dehydrogenase" evidence="14">
    <location>
        <begin position="21"/>
        <end position="93"/>
    </location>
</feature>
<dbReference type="InterPro" id="IPR036249">
    <property type="entry name" value="Thioredoxin-like_sf"/>
</dbReference>
<sequence>MTARAIKLVSPLRELRVHLCQRAEDSRGVREFIEKFYVPLKQNNPKFPILIRECSGVQPKVYARYAAGREAHVSVSGFNAEQVMGAIEKLAKA</sequence>
<keyword evidence="9" id="KW-0496">Mitochondrion</keyword>
<dbReference type="SUPFAM" id="SSF52833">
    <property type="entry name" value="Thioredoxin-like"/>
    <property type="match status" value="1"/>
</dbReference>
<gene>
    <name evidence="16" type="primary">LOC100902571</name>
</gene>
<evidence type="ECO:0000256" key="5">
    <source>
        <dbReference type="ARBA" id="ARBA00022448"/>
    </source>
</evidence>
<evidence type="ECO:0000256" key="6">
    <source>
        <dbReference type="ARBA" id="ARBA00022660"/>
    </source>
</evidence>
<keyword evidence="5" id="KW-0813">Transport</keyword>
<evidence type="ECO:0000256" key="3">
    <source>
        <dbReference type="ARBA" id="ARBA00008939"/>
    </source>
</evidence>
<organism evidence="15 16">
    <name type="scientific">Galendromus occidentalis</name>
    <name type="common">western predatory mite</name>
    <dbReference type="NCBI Taxonomy" id="34638"/>
    <lineage>
        <taxon>Eukaryota</taxon>
        <taxon>Metazoa</taxon>
        <taxon>Ecdysozoa</taxon>
        <taxon>Arthropoda</taxon>
        <taxon>Chelicerata</taxon>
        <taxon>Arachnida</taxon>
        <taxon>Acari</taxon>
        <taxon>Parasitiformes</taxon>
        <taxon>Mesostigmata</taxon>
        <taxon>Gamasina</taxon>
        <taxon>Phytoseioidea</taxon>
        <taxon>Phytoseiidae</taxon>
        <taxon>Typhlodrominae</taxon>
        <taxon>Galendromus</taxon>
    </lineage>
</organism>
<dbReference type="InterPro" id="IPR016464">
    <property type="entry name" value="NADH_Ub_cplx-1_asu_su-2"/>
</dbReference>
<keyword evidence="7" id="KW-0999">Mitochondrion inner membrane</keyword>
<dbReference type="PANTHER" id="PTHR12878:SF0">
    <property type="entry name" value="NADH DEHYDROGENASE [UBIQUINONE] 1 ALPHA SUBCOMPLEX SUBUNIT 2"/>
    <property type="match status" value="1"/>
</dbReference>
<keyword evidence="8" id="KW-0249">Electron transport</keyword>
<dbReference type="GO" id="GO:0005743">
    <property type="term" value="C:mitochondrial inner membrane"/>
    <property type="evidence" value="ECO:0007669"/>
    <property type="project" value="UniProtKB-SubCell"/>
</dbReference>
<dbReference type="SMART" id="SM00916">
    <property type="entry name" value="L51_S25_CI-B8"/>
    <property type="match status" value="1"/>
</dbReference>
<evidence type="ECO:0000313" key="16">
    <source>
        <dbReference type="RefSeq" id="XP_003737733.1"/>
    </source>
</evidence>
<evidence type="ECO:0000256" key="7">
    <source>
        <dbReference type="ARBA" id="ARBA00022792"/>
    </source>
</evidence>
<dbReference type="PANTHER" id="PTHR12878">
    <property type="entry name" value="NADH-UBIQUINONE OXIDOREDUCTASE B8 SUBUNIT"/>
    <property type="match status" value="1"/>
</dbReference>
<evidence type="ECO:0000256" key="1">
    <source>
        <dbReference type="ARBA" id="ARBA00003195"/>
    </source>
</evidence>
<accession>A0AAJ6QKD8</accession>
<feature type="disulfide bond" description="Redox-active" evidence="13">
    <location>
        <begin position="20"/>
        <end position="54"/>
    </location>
</feature>
<evidence type="ECO:0000256" key="4">
    <source>
        <dbReference type="ARBA" id="ARBA00016394"/>
    </source>
</evidence>
<evidence type="ECO:0000256" key="8">
    <source>
        <dbReference type="ARBA" id="ARBA00022982"/>
    </source>
</evidence>
<dbReference type="GeneID" id="100902571"/>
<keyword evidence="6" id="KW-0679">Respiratory chain</keyword>
<evidence type="ECO:0000256" key="11">
    <source>
        <dbReference type="ARBA" id="ARBA00031441"/>
    </source>
</evidence>
<comment type="similarity">
    <text evidence="3">Belongs to the complex I NDUFA2 subunit family.</text>
</comment>
<comment type="function">
    <text evidence="1">Accessory subunit of the mitochondrial membrane respiratory chain NADH dehydrogenase (Complex I), that is believed not to be involved in catalysis. Complex I functions in the transfer of electrons from NADH to the respiratory chain. The immediate electron acceptor for the enzyme is believed to be ubiquinone.</text>
</comment>
<name>A0AAJ6QKD8_9ACAR</name>
<evidence type="ECO:0000256" key="10">
    <source>
        <dbReference type="ARBA" id="ARBA00023136"/>
    </source>
</evidence>
<keyword evidence="10" id="KW-0472">Membrane</keyword>
<proteinExistence type="inferred from homology"/>
<keyword evidence="13" id="KW-1015">Disulfide bond</keyword>
<evidence type="ECO:0000313" key="15">
    <source>
        <dbReference type="Proteomes" id="UP000694867"/>
    </source>
</evidence>
<dbReference type="CTD" id="50178"/>
<evidence type="ECO:0000259" key="14">
    <source>
        <dbReference type="SMART" id="SM00916"/>
    </source>
</evidence>
<dbReference type="Gene3D" id="3.40.30.10">
    <property type="entry name" value="Glutaredoxin"/>
    <property type="match status" value="1"/>
</dbReference>
<dbReference type="AlphaFoldDB" id="A0AAJ6QKD8"/>
<comment type="subcellular location">
    <subcellularLocation>
        <location evidence="2">Mitochondrion inner membrane</location>
        <topology evidence="2">Peripheral membrane protein</topology>
        <orientation evidence="2">Matrix side</orientation>
    </subcellularLocation>
</comment>
<dbReference type="PIRSF" id="PIRSF005822">
    <property type="entry name" value="NDUA2"/>
    <property type="match status" value="1"/>
</dbReference>
<evidence type="ECO:0000256" key="9">
    <source>
        <dbReference type="ARBA" id="ARBA00023128"/>
    </source>
</evidence>
<dbReference type="Proteomes" id="UP000694867">
    <property type="component" value="Unplaced"/>
</dbReference>
<dbReference type="KEGG" id="goe:100902571"/>
<dbReference type="RefSeq" id="XP_003737733.1">
    <property type="nucleotide sequence ID" value="XM_003737685.1"/>
</dbReference>
<dbReference type="InterPro" id="IPR007741">
    <property type="entry name" value="Ribosomal_mL43/mS25/NADH_DH"/>
</dbReference>
<dbReference type="Pfam" id="PF05047">
    <property type="entry name" value="L51_S25_CI-B8"/>
    <property type="match status" value="1"/>
</dbReference>